<evidence type="ECO:0000256" key="3">
    <source>
        <dbReference type="ARBA" id="ARBA00023210"/>
    </source>
</evidence>
<name>A0A840BJF8_9RHOO</name>
<evidence type="ECO:0000256" key="7">
    <source>
        <dbReference type="SAM" id="MobiDB-lite"/>
    </source>
</evidence>
<evidence type="ECO:0000256" key="4">
    <source>
        <dbReference type="ARBA" id="ARBA00023306"/>
    </source>
</evidence>
<feature type="region of interest" description="Disordered" evidence="7">
    <location>
        <begin position="112"/>
        <end position="139"/>
    </location>
</feature>
<dbReference type="NCBIfam" id="TIGR01222">
    <property type="entry name" value="minC"/>
    <property type="match status" value="1"/>
</dbReference>
<protein>
    <recommendedName>
        <fullName evidence="6">Probable septum site-determining protein MinC</fullName>
    </recommendedName>
</protein>
<reference evidence="10 11" key="1">
    <citation type="submission" date="2020-08" db="EMBL/GenBank/DDBJ databases">
        <title>Genomic Encyclopedia of Type Strains, Phase IV (KMG-IV): sequencing the most valuable type-strain genomes for metagenomic binning, comparative biology and taxonomic classification.</title>
        <authorList>
            <person name="Goeker M."/>
        </authorList>
    </citation>
    <scope>NUCLEOTIDE SEQUENCE [LARGE SCALE GENOMIC DNA]</scope>
    <source>
        <strain evidence="10 11">DSM 106739</strain>
    </source>
</reference>
<feature type="domain" description="Septum formation inhibitor MinC N-terminal" evidence="9">
    <location>
        <begin position="11"/>
        <end position="82"/>
    </location>
</feature>
<dbReference type="GO" id="GO:0051302">
    <property type="term" value="P:regulation of cell division"/>
    <property type="evidence" value="ECO:0007669"/>
    <property type="project" value="InterPro"/>
</dbReference>
<dbReference type="InterPro" id="IPR013033">
    <property type="entry name" value="MinC"/>
</dbReference>
<dbReference type="PANTHER" id="PTHR34108">
    <property type="entry name" value="SEPTUM SITE-DETERMINING PROTEIN MINC"/>
    <property type="match status" value="1"/>
</dbReference>
<evidence type="ECO:0000259" key="8">
    <source>
        <dbReference type="Pfam" id="PF03775"/>
    </source>
</evidence>
<dbReference type="InterPro" id="IPR005526">
    <property type="entry name" value="Septum_form_inhib_MinC_C"/>
</dbReference>
<keyword evidence="4 6" id="KW-0131">Cell cycle</keyword>
<dbReference type="SUPFAM" id="SSF63848">
    <property type="entry name" value="Cell-division inhibitor MinC, C-terminal domain"/>
    <property type="match status" value="1"/>
</dbReference>
<feature type="compositionally biased region" description="Low complexity" evidence="7">
    <location>
        <begin position="112"/>
        <end position="125"/>
    </location>
</feature>
<dbReference type="PANTHER" id="PTHR34108:SF1">
    <property type="entry name" value="SEPTUM SITE-DETERMINING PROTEIN MINC"/>
    <property type="match status" value="1"/>
</dbReference>
<comment type="similarity">
    <text evidence="1 6">Belongs to the MinC family.</text>
</comment>
<dbReference type="EMBL" id="JACIET010000001">
    <property type="protein sequence ID" value="MBB4010697.1"/>
    <property type="molecule type" value="Genomic_DNA"/>
</dbReference>
<comment type="caution">
    <text evidence="10">The sequence shown here is derived from an EMBL/GenBank/DDBJ whole genome shotgun (WGS) entry which is preliminary data.</text>
</comment>
<dbReference type="Proteomes" id="UP000561045">
    <property type="component" value="Unassembled WGS sequence"/>
</dbReference>
<dbReference type="RefSeq" id="WP_183630553.1">
    <property type="nucleotide sequence ID" value="NZ_BAABLE010000011.1"/>
</dbReference>
<comment type="subunit">
    <text evidence="6">Interacts with MinD and FtsZ.</text>
</comment>
<dbReference type="GO" id="GO:0000917">
    <property type="term" value="P:division septum assembly"/>
    <property type="evidence" value="ECO:0007669"/>
    <property type="project" value="UniProtKB-KW"/>
</dbReference>
<dbReference type="InterPro" id="IPR016098">
    <property type="entry name" value="CAP/MinC_C"/>
</dbReference>
<sequence>MQANRSNGKTIEFKGGTLQAMTAIVRDPNVMKLADAMHAMLGGMGEFFAGEPTVLDLTGTSLPERMDWSGIASLLRRYGLQPVAVRGIPEAHGDGARKAGLAVLSGDLRNAPAAGANQPEPAAAPVASKADPESTPASANRSMVIDRPLRSGQQIYARGCDLIVVGGVSNGAEIIADGNIHCYGPLRGRAIAGAQGDQKARIFTTSLGAELVSIAGVFRTFERGLPEEVAGRAAQITLTGEGDKAQLRLDPLQLG</sequence>
<dbReference type="Pfam" id="PF03775">
    <property type="entry name" value="MinC_C"/>
    <property type="match status" value="1"/>
</dbReference>
<dbReference type="AlphaFoldDB" id="A0A840BJF8"/>
<evidence type="ECO:0000313" key="11">
    <source>
        <dbReference type="Proteomes" id="UP000561045"/>
    </source>
</evidence>
<evidence type="ECO:0000256" key="6">
    <source>
        <dbReference type="HAMAP-Rule" id="MF_00267"/>
    </source>
</evidence>
<dbReference type="Gene3D" id="2.160.20.70">
    <property type="match status" value="1"/>
</dbReference>
<keyword evidence="11" id="KW-1185">Reference proteome</keyword>
<dbReference type="InterPro" id="IPR007874">
    <property type="entry name" value="MinC_N"/>
</dbReference>
<feature type="domain" description="Septum formation inhibitor MinC C-terminal" evidence="8">
    <location>
        <begin position="144"/>
        <end position="240"/>
    </location>
</feature>
<comment type="function">
    <text evidence="5 6">Cell division inhibitor that blocks the formation of polar Z ring septums. Rapidly oscillates between the poles of the cell to destabilize FtsZ filaments that have formed before they mature into polar Z rings. Prevents FtsZ polymerization.</text>
</comment>
<dbReference type="GO" id="GO:0000902">
    <property type="term" value="P:cell morphogenesis"/>
    <property type="evidence" value="ECO:0007669"/>
    <property type="project" value="InterPro"/>
</dbReference>
<evidence type="ECO:0000259" key="9">
    <source>
        <dbReference type="Pfam" id="PF05209"/>
    </source>
</evidence>
<dbReference type="HAMAP" id="MF_00267">
    <property type="entry name" value="MinC"/>
    <property type="match status" value="1"/>
</dbReference>
<dbReference type="GO" id="GO:1901891">
    <property type="term" value="P:regulation of cell septum assembly"/>
    <property type="evidence" value="ECO:0007669"/>
    <property type="project" value="InterPro"/>
</dbReference>
<evidence type="ECO:0000256" key="5">
    <source>
        <dbReference type="ARBA" id="ARBA00025606"/>
    </source>
</evidence>
<proteinExistence type="inferred from homology"/>
<dbReference type="InterPro" id="IPR036145">
    <property type="entry name" value="MinC_C_sf"/>
</dbReference>
<accession>A0A840BJF8</accession>
<keyword evidence="2 6" id="KW-0132">Cell division</keyword>
<evidence type="ECO:0000256" key="2">
    <source>
        <dbReference type="ARBA" id="ARBA00022618"/>
    </source>
</evidence>
<dbReference type="Pfam" id="PF05209">
    <property type="entry name" value="MinC_N"/>
    <property type="match status" value="1"/>
</dbReference>
<evidence type="ECO:0000313" key="10">
    <source>
        <dbReference type="EMBL" id="MBB4010697.1"/>
    </source>
</evidence>
<evidence type="ECO:0000256" key="1">
    <source>
        <dbReference type="ARBA" id="ARBA00006291"/>
    </source>
</evidence>
<organism evidence="10 11">
    <name type="scientific">Niveibacterium umoris</name>
    <dbReference type="NCBI Taxonomy" id="1193620"/>
    <lineage>
        <taxon>Bacteria</taxon>
        <taxon>Pseudomonadati</taxon>
        <taxon>Pseudomonadota</taxon>
        <taxon>Betaproteobacteria</taxon>
        <taxon>Rhodocyclales</taxon>
        <taxon>Rhodocyclaceae</taxon>
        <taxon>Niveibacterium</taxon>
    </lineage>
</organism>
<dbReference type="Gene3D" id="3.30.70.260">
    <property type="match status" value="1"/>
</dbReference>
<keyword evidence="3 6" id="KW-0717">Septation</keyword>
<gene>
    <name evidence="6" type="primary">minC</name>
    <name evidence="10" type="ORF">GGR36_000005</name>
</gene>